<protein>
    <submittedName>
        <fullName evidence="1">Uncharacterized protein</fullName>
    </submittedName>
</protein>
<evidence type="ECO:0000313" key="2">
    <source>
        <dbReference type="Proteomes" id="UP001596150"/>
    </source>
</evidence>
<organism evidence="1 2">
    <name type="scientific">Kaistia terrae</name>
    <dbReference type="NCBI Taxonomy" id="537017"/>
    <lineage>
        <taxon>Bacteria</taxon>
        <taxon>Pseudomonadati</taxon>
        <taxon>Pseudomonadota</taxon>
        <taxon>Alphaproteobacteria</taxon>
        <taxon>Hyphomicrobiales</taxon>
        <taxon>Kaistiaceae</taxon>
        <taxon>Kaistia</taxon>
    </lineage>
</organism>
<proteinExistence type="predicted"/>
<name>A0ABW0Q381_9HYPH</name>
<accession>A0ABW0Q381</accession>
<evidence type="ECO:0000313" key="1">
    <source>
        <dbReference type="EMBL" id="MFC5519138.1"/>
    </source>
</evidence>
<comment type="caution">
    <text evidence="1">The sequence shown here is derived from an EMBL/GenBank/DDBJ whole genome shotgun (WGS) entry which is preliminary data.</text>
</comment>
<dbReference type="EMBL" id="JBHSML010000032">
    <property type="protein sequence ID" value="MFC5519138.1"/>
    <property type="molecule type" value="Genomic_DNA"/>
</dbReference>
<gene>
    <name evidence="1" type="ORF">ACFPP9_25460</name>
</gene>
<sequence length="100" mass="10472">MSERLYAMTASPVAILRSRKLAEAKRVLAGEGGAPLLTAEAFDQTFDVASLAATVVAKAATEAEVIAAIEAQRQRAQAAIRSAPNPAAIDAVLLELELLR</sequence>
<dbReference type="Proteomes" id="UP001596150">
    <property type="component" value="Unassembled WGS sequence"/>
</dbReference>
<dbReference type="RefSeq" id="WP_266346115.1">
    <property type="nucleotide sequence ID" value="NZ_JAPKNH010000013.1"/>
</dbReference>
<keyword evidence="2" id="KW-1185">Reference proteome</keyword>
<reference evidence="2" key="1">
    <citation type="journal article" date="2019" name="Int. J. Syst. Evol. Microbiol.">
        <title>The Global Catalogue of Microorganisms (GCM) 10K type strain sequencing project: providing services to taxonomists for standard genome sequencing and annotation.</title>
        <authorList>
            <consortium name="The Broad Institute Genomics Platform"/>
            <consortium name="The Broad Institute Genome Sequencing Center for Infectious Disease"/>
            <person name="Wu L."/>
            <person name="Ma J."/>
        </authorList>
    </citation>
    <scope>NUCLEOTIDE SEQUENCE [LARGE SCALE GENOMIC DNA]</scope>
    <source>
        <strain evidence="2">KACC 12633</strain>
    </source>
</reference>